<sequence length="363" mass="41791">MHIISTLKKINKKRNLAQRLFFLNFRAKIFNIFRRKKINFETVNKIALWVGKGLGDAVLASGFISTLRTAGYEVVVLTDKKNSFIFENLIEVDDVIISDKDSNIENQYDLLIDPYDSSHKVASKIRMLLKMKPKLSMGFNSNLYDINIPYFEYNSHFTERYEKLFTFLNIEIQKNIEPIINNQVEVENKVKGWIQNIANGKKIITFCPFASREIRSFSVKQCEIFLNELSKTDSFKIIMLGSAEQLAQISENSSNLFVTDPFCSLASAIAIIKYSNIVVSVDTLFVHISRVYNKKLYALYNNRVIDGFYENNFVFSPGYEKAIQFFTDEYTTTALGDDVSKFDINKLIAAINTESNNMENINK</sequence>
<evidence type="ECO:0000313" key="3">
    <source>
        <dbReference type="EMBL" id="HJE96958.1"/>
    </source>
</evidence>
<dbReference type="Pfam" id="PF01075">
    <property type="entry name" value="Glyco_transf_9"/>
    <property type="match status" value="1"/>
</dbReference>
<dbReference type="InterPro" id="IPR051199">
    <property type="entry name" value="LPS_LOS_Heptosyltrfase"/>
</dbReference>
<dbReference type="SUPFAM" id="SSF53756">
    <property type="entry name" value="UDP-Glycosyltransferase/glycogen phosphorylase"/>
    <property type="match status" value="1"/>
</dbReference>
<name>A0A921F9L6_9LACO</name>
<dbReference type="EMBL" id="DYXG01000044">
    <property type="protein sequence ID" value="HJE96958.1"/>
    <property type="molecule type" value="Genomic_DNA"/>
</dbReference>
<reference evidence="3" key="2">
    <citation type="submission" date="2021-09" db="EMBL/GenBank/DDBJ databases">
        <authorList>
            <person name="Gilroy R."/>
        </authorList>
    </citation>
    <scope>NUCLEOTIDE SEQUENCE</scope>
    <source>
        <strain evidence="3">CHK174-6876</strain>
    </source>
</reference>
<dbReference type="GO" id="GO:0005829">
    <property type="term" value="C:cytosol"/>
    <property type="evidence" value="ECO:0007669"/>
    <property type="project" value="TreeGrafter"/>
</dbReference>
<proteinExistence type="predicted"/>
<evidence type="ECO:0000256" key="1">
    <source>
        <dbReference type="ARBA" id="ARBA00022676"/>
    </source>
</evidence>
<dbReference type="InterPro" id="IPR002201">
    <property type="entry name" value="Glyco_trans_9"/>
</dbReference>
<evidence type="ECO:0000313" key="4">
    <source>
        <dbReference type="Proteomes" id="UP000707535"/>
    </source>
</evidence>
<dbReference type="GO" id="GO:0008713">
    <property type="term" value="F:ADP-heptose-lipopolysaccharide heptosyltransferase activity"/>
    <property type="evidence" value="ECO:0007669"/>
    <property type="project" value="TreeGrafter"/>
</dbReference>
<protein>
    <submittedName>
        <fullName evidence="3">Uncharacterized protein</fullName>
    </submittedName>
</protein>
<reference evidence="3" key="1">
    <citation type="journal article" date="2021" name="PeerJ">
        <title>Extensive microbial diversity within the chicken gut microbiome revealed by metagenomics and culture.</title>
        <authorList>
            <person name="Gilroy R."/>
            <person name="Ravi A."/>
            <person name="Getino M."/>
            <person name="Pursley I."/>
            <person name="Horton D.L."/>
            <person name="Alikhan N.F."/>
            <person name="Baker D."/>
            <person name="Gharbi K."/>
            <person name="Hall N."/>
            <person name="Watson M."/>
            <person name="Adriaenssens E.M."/>
            <person name="Foster-Nyarko E."/>
            <person name="Jarju S."/>
            <person name="Secka A."/>
            <person name="Antonio M."/>
            <person name="Oren A."/>
            <person name="Chaudhuri R.R."/>
            <person name="La Ragione R."/>
            <person name="Hildebrand F."/>
            <person name="Pallen M.J."/>
        </authorList>
    </citation>
    <scope>NUCLEOTIDE SEQUENCE</scope>
    <source>
        <strain evidence="3">CHK174-6876</strain>
    </source>
</reference>
<dbReference type="GO" id="GO:0009244">
    <property type="term" value="P:lipopolysaccharide core region biosynthetic process"/>
    <property type="evidence" value="ECO:0007669"/>
    <property type="project" value="TreeGrafter"/>
</dbReference>
<gene>
    <name evidence="3" type="ORF">K8V00_04990</name>
</gene>
<keyword evidence="2" id="KW-0808">Transferase</keyword>
<dbReference type="AlphaFoldDB" id="A0A921F9L6"/>
<dbReference type="Gene3D" id="3.40.50.2000">
    <property type="entry name" value="Glycogen Phosphorylase B"/>
    <property type="match status" value="2"/>
</dbReference>
<evidence type="ECO:0000256" key="2">
    <source>
        <dbReference type="ARBA" id="ARBA00022679"/>
    </source>
</evidence>
<keyword evidence="1" id="KW-0328">Glycosyltransferase</keyword>
<organism evidence="3 4">
    <name type="scientific">Ligilactobacillus acidipiscis</name>
    <dbReference type="NCBI Taxonomy" id="89059"/>
    <lineage>
        <taxon>Bacteria</taxon>
        <taxon>Bacillati</taxon>
        <taxon>Bacillota</taxon>
        <taxon>Bacilli</taxon>
        <taxon>Lactobacillales</taxon>
        <taxon>Lactobacillaceae</taxon>
        <taxon>Ligilactobacillus</taxon>
    </lineage>
</organism>
<comment type="caution">
    <text evidence="3">The sequence shown here is derived from an EMBL/GenBank/DDBJ whole genome shotgun (WGS) entry which is preliminary data.</text>
</comment>
<accession>A0A921F9L6</accession>
<dbReference type="Proteomes" id="UP000707535">
    <property type="component" value="Unassembled WGS sequence"/>
</dbReference>
<dbReference type="PANTHER" id="PTHR30160">
    <property type="entry name" value="TETRAACYLDISACCHARIDE 4'-KINASE-RELATED"/>
    <property type="match status" value="1"/>
</dbReference>